<accession>A0A2G1DHX8</accession>
<dbReference type="RefSeq" id="WP_165768507.1">
    <property type="nucleotide sequence ID" value="NZ_NXFY01000009.1"/>
</dbReference>
<feature type="repeat" description="TPR" evidence="1">
    <location>
        <begin position="205"/>
        <end position="238"/>
    </location>
</feature>
<proteinExistence type="predicted"/>
<dbReference type="SUPFAM" id="SSF48452">
    <property type="entry name" value="TPR-like"/>
    <property type="match status" value="1"/>
</dbReference>
<dbReference type="AlphaFoldDB" id="A0A2G1DHX8"/>
<keyword evidence="3" id="KW-1185">Reference proteome</keyword>
<evidence type="ECO:0000313" key="2">
    <source>
        <dbReference type="EMBL" id="PHO18109.1"/>
    </source>
</evidence>
<dbReference type="Proteomes" id="UP000221222">
    <property type="component" value="Unassembled WGS sequence"/>
</dbReference>
<protein>
    <submittedName>
        <fullName evidence="2">Uncharacterized protein</fullName>
    </submittedName>
</protein>
<evidence type="ECO:0000313" key="3">
    <source>
        <dbReference type="Proteomes" id="UP000221222"/>
    </source>
</evidence>
<dbReference type="InterPro" id="IPR011990">
    <property type="entry name" value="TPR-like_helical_dom_sf"/>
</dbReference>
<dbReference type="InterPro" id="IPR019734">
    <property type="entry name" value="TPR_rpt"/>
</dbReference>
<comment type="caution">
    <text evidence="2">The sequence shown here is derived from an EMBL/GenBank/DDBJ whole genome shotgun (WGS) entry which is preliminary data.</text>
</comment>
<dbReference type="EMBL" id="NXFY01000009">
    <property type="protein sequence ID" value="PHO18109.1"/>
    <property type="molecule type" value="Genomic_DNA"/>
</dbReference>
<feature type="non-terminal residue" evidence="2">
    <location>
        <position position="1"/>
    </location>
</feature>
<organism evidence="2 3">
    <name type="scientific">Malaciobacter molluscorum LMG 25693</name>
    <dbReference type="NCBI Taxonomy" id="870501"/>
    <lineage>
        <taxon>Bacteria</taxon>
        <taxon>Pseudomonadati</taxon>
        <taxon>Campylobacterota</taxon>
        <taxon>Epsilonproteobacteria</taxon>
        <taxon>Campylobacterales</taxon>
        <taxon>Arcobacteraceae</taxon>
        <taxon>Malaciobacter</taxon>
    </lineage>
</organism>
<sequence>DNELKKINLSIKHFKKALKRAKNKEFKSKIVYMLAKSELALYDINNSKVVNYNSTKVHETKRAYSWNISTTYENYIIKGYGKFFDDLKNKYQDTNYYKELLKECGYLNYYHDTVEDIKRVNTQIKNSLNKIELLKSIENDTKLKRKNDLNKYNQIYFYNLFRNIKLSKSNVTYYNNIAYYLNKKRKNNEAIYILEKIVNKYPNRVVALYNLGDAYYDIYDMDMAKKYYKKYVALMKKLKKENNIPKKVLSRIQSW</sequence>
<dbReference type="SMART" id="SM00028">
    <property type="entry name" value="TPR"/>
    <property type="match status" value="2"/>
</dbReference>
<keyword evidence="1" id="KW-0802">TPR repeat</keyword>
<reference evidence="2 3" key="1">
    <citation type="submission" date="2017-09" db="EMBL/GenBank/DDBJ databases">
        <title>Arcobacter canalis sp. nov., a new species isolated from a water canal contaminated with urban sewage.</title>
        <authorList>
            <person name="Perez-Cataluna A."/>
            <person name="Salas-Masso N."/>
            <person name="Figueras M.J."/>
        </authorList>
    </citation>
    <scope>NUCLEOTIDE SEQUENCE [LARGE SCALE GENOMIC DNA]</scope>
    <source>
        <strain evidence="2 3">F98-3</strain>
    </source>
</reference>
<dbReference type="PROSITE" id="PS50005">
    <property type="entry name" value="TPR"/>
    <property type="match status" value="1"/>
</dbReference>
<dbReference type="Gene3D" id="1.25.40.10">
    <property type="entry name" value="Tetratricopeptide repeat domain"/>
    <property type="match status" value="1"/>
</dbReference>
<evidence type="ECO:0000256" key="1">
    <source>
        <dbReference type="PROSITE-ProRule" id="PRU00339"/>
    </source>
</evidence>
<name>A0A2G1DHX8_9BACT</name>
<gene>
    <name evidence="2" type="ORF">CPU12_07525</name>
</gene>